<keyword evidence="3" id="KW-0560">Oxidoreductase</keyword>
<keyword evidence="5" id="KW-0676">Redox-active center</keyword>
<gene>
    <name evidence="7" type="ORF">S06H3_27285</name>
</gene>
<dbReference type="Pfam" id="PF07992">
    <property type="entry name" value="Pyr_redox_2"/>
    <property type="match status" value="1"/>
</dbReference>
<keyword evidence="1" id="KW-0285">Flavoprotein</keyword>
<protein>
    <recommendedName>
        <fullName evidence="6">FAD/NAD(P)-binding domain-containing protein</fullName>
    </recommendedName>
</protein>
<dbReference type="PANTHER" id="PTHR48105">
    <property type="entry name" value="THIOREDOXIN REDUCTASE 1-RELATED-RELATED"/>
    <property type="match status" value="1"/>
</dbReference>
<name>X1MZH1_9ZZZZ</name>
<dbReference type="GO" id="GO:0016668">
    <property type="term" value="F:oxidoreductase activity, acting on a sulfur group of donors, NAD(P) as acceptor"/>
    <property type="evidence" value="ECO:0007669"/>
    <property type="project" value="UniProtKB-ARBA"/>
</dbReference>
<sequence length="198" mass="20993">MKEGYRVVVIGGGPAGITAGLYCARSGLDVLLIERGVIGGQITNAAQVENYPGFPQGISGIELGQRMHEQATGYGLETLFAEVIGLIPHVARQIRRSKGQDSFPGYLVSTSEGDFIAKSVIIASGSQFRKLSVPGEAELVGRGVSYCATCDGPFFRDKTVAVIGGGDTALTEAIYLSKFASKVSIIHRRDELRASKVL</sequence>
<dbReference type="InterPro" id="IPR050097">
    <property type="entry name" value="Ferredoxin-NADP_redctase_2"/>
</dbReference>
<evidence type="ECO:0000256" key="4">
    <source>
        <dbReference type="ARBA" id="ARBA00023157"/>
    </source>
</evidence>
<reference evidence="7" key="1">
    <citation type="journal article" date="2014" name="Front. Microbiol.">
        <title>High frequency of phylogenetically diverse reductive dehalogenase-homologous genes in deep subseafloor sedimentary metagenomes.</title>
        <authorList>
            <person name="Kawai M."/>
            <person name="Futagami T."/>
            <person name="Toyoda A."/>
            <person name="Takaki Y."/>
            <person name="Nishi S."/>
            <person name="Hori S."/>
            <person name="Arai W."/>
            <person name="Tsubouchi T."/>
            <person name="Morono Y."/>
            <person name="Uchiyama I."/>
            <person name="Ito T."/>
            <person name="Fujiyama A."/>
            <person name="Inagaki F."/>
            <person name="Takami H."/>
        </authorList>
    </citation>
    <scope>NUCLEOTIDE SEQUENCE</scope>
    <source>
        <strain evidence="7">Expedition CK06-06</strain>
    </source>
</reference>
<feature type="domain" description="FAD/NAD(P)-binding" evidence="6">
    <location>
        <begin position="5"/>
        <end position="193"/>
    </location>
</feature>
<accession>X1MZH1</accession>
<dbReference type="PRINTS" id="PR00469">
    <property type="entry name" value="PNDRDTASEII"/>
</dbReference>
<evidence type="ECO:0000256" key="3">
    <source>
        <dbReference type="ARBA" id="ARBA00023002"/>
    </source>
</evidence>
<dbReference type="SUPFAM" id="SSF51971">
    <property type="entry name" value="Nucleotide-binding domain"/>
    <property type="match status" value="1"/>
</dbReference>
<dbReference type="PROSITE" id="PS00573">
    <property type="entry name" value="PYRIDINE_REDOX_2"/>
    <property type="match status" value="1"/>
</dbReference>
<evidence type="ECO:0000256" key="5">
    <source>
        <dbReference type="ARBA" id="ARBA00023284"/>
    </source>
</evidence>
<dbReference type="Gene3D" id="3.50.50.60">
    <property type="entry name" value="FAD/NAD(P)-binding domain"/>
    <property type="match status" value="2"/>
</dbReference>
<dbReference type="PRINTS" id="PR00368">
    <property type="entry name" value="FADPNR"/>
</dbReference>
<evidence type="ECO:0000313" key="7">
    <source>
        <dbReference type="EMBL" id="GAI20015.1"/>
    </source>
</evidence>
<organism evidence="7">
    <name type="scientific">marine sediment metagenome</name>
    <dbReference type="NCBI Taxonomy" id="412755"/>
    <lineage>
        <taxon>unclassified sequences</taxon>
        <taxon>metagenomes</taxon>
        <taxon>ecological metagenomes</taxon>
    </lineage>
</organism>
<evidence type="ECO:0000256" key="1">
    <source>
        <dbReference type="ARBA" id="ARBA00022630"/>
    </source>
</evidence>
<comment type="caution">
    <text evidence="7">The sequence shown here is derived from an EMBL/GenBank/DDBJ whole genome shotgun (WGS) entry which is preliminary data.</text>
</comment>
<keyword evidence="4" id="KW-1015">Disulfide bond</keyword>
<dbReference type="InterPro" id="IPR023753">
    <property type="entry name" value="FAD/NAD-binding_dom"/>
</dbReference>
<evidence type="ECO:0000256" key="2">
    <source>
        <dbReference type="ARBA" id="ARBA00022827"/>
    </source>
</evidence>
<proteinExistence type="predicted"/>
<evidence type="ECO:0000259" key="6">
    <source>
        <dbReference type="Pfam" id="PF07992"/>
    </source>
</evidence>
<dbReference type="InterPro" id="IPR008255">
    <property type="entry name" value="Pyr_nucl-diS_OxRdtase_2_AS"/>
</dbReference>
<dbReference type="InterPro" id="IPR036188">
    <property type="entry name" value="FAD/NAD-bd_sf"/>
</dbReference>
<keyword evidence="2" id="KW-0274">FAD</keyword>
<dbReference type="AlphaFoldDB" id="X1MZH1"/>
<feature type="non-terminal residue" evidence="7">
    <location>
        <position position="198"/>
    </location>
</feature>
<dbReference type="EMBL" id="BARV01015818">
    <property type="protein sequence ID" value="GAI20015.1"/>
    <property type="molecule type" value="Genomic_DNA"/>
</dbReference>